<dbReference type="EC" id="2.7.11.1" evidence="1"/>
<keyword evidence="3" id="KW-0393">Immunoglobulin domain</keyword>
<evidence type="ECO:0000313" key="9">
    <source>
        <dbReference type="EMBL" id="KAL0188318.1"/>
    </source>
</evidence>
<gene>
    <name evidence="9" type="ORF">M9458_015417</name>
</gene>
<dbReference type="EMBL" id="JAMKFB020000007">
    <property type="protein sequence ID" value="KAL0188318.1"/>
    <property type="molecule type" value="Genomic_DNA"/>
</dbReference>
<feature type="compositionally biased region" description="Polar residues" evidence="6">
    <location>
        <begin position="260"/>
        <end position="283"/>
    </location>
</feature>
<dbReference type="InterPro" id="IPR003598">
    <property type="entry name" value="Ig_sub2"/>
</dbReference>
<comment type="catalytic activity">
    <reaction evidence="4">
        <text>L-threonyl-[protein] + ATP = O-phospho-L-threonyl-[protein] + ADP + H(+)</text>
        <dbReference type="Rhea" id="RHEA:46608"/>
        <dbReference type="Rhea" id="RHEA-COMP:11060"/>
        <dbReference type="Rhea" id="RHEA-COMP:11605"/>
        <dbReference type="ChEBI" id="CHEBI:15378"/>
        <dbReference type="ChEBI" id="CHEBI:30013"/>
        <dbReference type="ChEBI" id="CHEBI:30616"/>
        <dbReference type="ChEBI" id="CHEBI:61977"/>
        <dbReference type="ChEBI" id="CHEBI:456216"/>
        <dbReference type="EC" id="2.7.11.1"/>
    </reaction>
</comment>
<dbReference type="SMART" id="SM00409">
    <property type="entry name" value="IG"/>
    <property type="match status" value="1"/>
</dbReference>
<organism evidence="9 10">
    <name type="scientific">Cirrhinus mrigala</name>
    <name type="common">Mrigala</name>
    <dbReference type="NCBI Taxonomy" id="683832"/>
    <lineage>
        <taxon>Eukaryota</taxon>
        <taxon>Metazoa</taxon>
        <taxon>Chordata</taxon>
        <taxon>Craniata</taxon>
        <taxon>Vertebrata</taxon>
        <taxon>Euteleostomi</taxon>
        <taxon>Actinopterygii</taxon>
        <taxon>Neopterygii</taxon>
        <taxon>Teleostei</taxon>
        <taxon>Ostariophysi</taxon>
        <taxon>Cypriniformes</taxon>
        <taxon>Cyprinidae</taxon>
        <taxon>Labeoninae</taxon>
        <taxon>Labeonini</taxon>
        <taxon>Cirrhinus</taxon>
    </lineage>
</organism>
<proteinExistence type="predicted"/>
<dbReference type="InterPro" id="IPR003599">
    <property type="entry name" value="Ig_sub"/>
</dbReference>
<feature type="compositionally biased region" description="Polar residues" evidence="6">
    <location>
        <begin position="179"/>
        <end position="192"/>
    </location>
</feature>
<dbReference type="SUPFAM" id="SSF48726">
    <property type="entry name" value="Immunoglobulin"/>
    <property type="match status" value="1"/>
</dbReference>
<dbReference type="Proteomes" id="UP001529510">
    <property type="component" value="Unassembled WGS sequence"/>
</dbReference>
<evidence type="ECO:0000256" key="4">
    <source>
        <dbReference type="ARBA" id="ARBA00047899"/>
    </source>
</evidence>
<evidence type="ECO:0000256" key="5">
    <source>
        <dbReference type="ARBA" id="ARBA00048679"/>
    </source>
</evidence>
<evidence type="ECO:0000256" key="6">
    <source>
        <dbReference type="SAM" id="MobiDB-lite"/>
    </source>
</evidence>
<evidence type="ECO:0000256" key="3">
    <source>
        <dbReference type="ARBA" id="ARBA00023319"/>
    </source>
</evidence>
<feature type="non-terminal residue" evidence="9">
    <location>
        <position position="359"/>
    </location>
</feature>
<evidence type="ECO:0000259" key="8">
    <source>
        <dbReference type="SMART" id="SM00409"/>
    </source>
</evidence>
<dbReference type="Gene3D" id="2.60.40.10">
    <property type="entry name" value="Immunoglobulins"/>
    <property type="match status" value="1"/>
</dbReference>
<keyword evidence="2" id="KW-0677">Repeat</keyword>
<feature type="region of interest" description="Disordered" evidence="6">
    <location>
        <begin position="246"/>
        <end position="359"/>
    </location>
</feature>
<dbReference type="Pfam" id="PF07679">
    <property type="entry name" value="I-set"/>
    <property type="match status" value="1"/>
</dbReference>
<keyword evidence="10" id="KW-1185">Reference proteome</keyword>
<feature type="compositionally biased region" description="Basic and acidic residues" evidence="6">
    <location>
        <begin position="246"/>
        <end position="258"/>
    </location>
</feature>
<evidence type="ECO:0000256" key="2">
    <source>
        <dbReference type="ARBA" id="ARBA00022737"/>
    </source>
</evidence>
<comment type="caution">
    <text evidence="9">The sequence shown here is derived from an EMBL/GenBank/DDBJ whole genome shotgun (WGS) entry which is preliminary data.</text>
</comment>
<dbReference type="InterPro" id="IPR036179">
    <property type="entry name" value="Ig-like_dom_sf"/>
</dbReference>
<dbReference type="InterPro" id="IPR013783">
    <property type="entry name" value="Ig-like_fold"/>
</dbReference>
<dbReference type="AlphaFoldDB" id="A0ABD0QQ14"/>
<dbReference type="GO" id="GO:0004674">
    <property type="term" value="F:protein serine/threonine kinase activity"/>
    <property type="evidence" value="ECO:0007669"/>
    <property type="project" value="UniProtKB-EC"/>
</dbReference>
<feature type="domain" description="Immunoglobulin subtype 2" evidence="7">
    <location>
        <begin position="22"/>
        <end position="89"/>
    </location>
</feature>
<comment type="catalytic activity">
    <reaction evidence="5">
        <text>L-seryl-[protein] + ATP = O-phospho-L-seryl-[protein] + ADP + H(+)</text>
        <dbReference type="Rhea" id="RHEA:17989"/>
        <dbReference type="Rhea" id="RHEA-COMP:9863"/>
        <dbReference type="Rhea" id="RHEA-COMP:11604"/>
        <dbReference type="ChEBI" id="CHEBI:15378"/>
        <dbReference type="ChEBI" id="CHEBI:29999"/>
        <dbReference type="ChEBI" id="CHEBI:30616"/>
        <dbReference type="ChEBI" id="CHEBI:83421"/>
        <dbReference type="ChEBI" id="CHEBI:456216"/>
        <dbReference type="EC" id="2.7.11.1"/>
    </reaction>
</comment>
<dbReference type="SMART" id="SM00408">
    <property type="entry name" value="IGc2"/>
    <property type="match status" value="1"/>
</dbReference>
<reference evidence="9 10" key="1">
    <citation type="submission" date="2024-05" db="EMBL/GenBank/DDBJ databases">
        <title>Genome sequencing and assembly of Indian major carp, Cirrhinus mrigala (Hamilton, 1822).</title>
        <authorList>
            <person name="Mohindra V."/>
            <person name="Chowdhury L.M."/>
            <person name="Lal K."/>
            <person name="Jena J.K."/>
        </authorList>
    </citation>
    <scope>NUCLEOTIDE SEQUENCE [LARGE SCALE GENOMIC DNA]</scope>
    <source>
        <strain evidence="9">CM1030</strain>
        <tissue evidence="9">Blood</tissue>
    </source>
</reference>
<evidence type="ECO:0000259" key="7">
    <source>
        <dbReference type="SMART" id="SM00408"/>
    </source>
</evidence>
<name>A0ABD0QQ14_CIRMR</name>
<dbReference type="FunFam" id="2.60.40.10:FF:000069">
    <property type="entry name" value="Alpha-protein kinase 3"/>
    <property type="match status" value="1"/>
</dbReference>
<feature type="compositionally biased region" description="Basic and acidic residues" evidence="6">
    <location>
        <begin position="322"/>
        <end position="338"/>
    </location>
</feature>
<sequence>MAQLTEEIQPTFETTLKSKAVSEDANVKFSCVVSVPEVTWYKDDIQLDRYCGLPKYEISRDDKTHTLQIYNCTLDDAAIYQASAQNSRGIVSCSGVLEVGTMSEFKIHQNYFAKLKLRNESRRREQDEPQNTGKENVPAALEDVRISSPERAQRKRRSPMETRGAGSPSEDKAIEVDAPSQTPPVQVSAATSVHEISNSEIITNKDKDSQGLMYIHDAVNNASSKQNNEHYVKKKIKISTDATEKIKENRQTGRREEMTNESGASTEKMEVQNTVAKITSVTEHGNKMDTKNSEKLSVKANKSASEESKRAQVAQITSVTDSRNKMDITDKQKSEKQPVKVNKSVSEKPKGAQGVQIAS</sequence>
<evidence type="ECO:0000313" key="10">
    <source>
        <dbReference type="Proteomes" id="UP001529510"/>
    </source>
</evidence>
<feature type="region of interest" description="Disordered" evidence="6">
    <location>
        <begin position="120"/>
        <end position="192"/>
    </location>
</feature>
<accession>A0ABD0QQ14</accession>
<dbReference type="PANTHER" id="PTHR47091:SF1">
    <property type="entry name" value="ALPHA-PROTEIN KINASE 3"/>
    <property type="match status" value="1"/>
</dbReference>
<dbReference type="PANTHER" id="PTHR47091">
    <property type="entry name" value="ALPHA-PROTEIN KINASE 2-RELATED"/>
    <property type="match status" value="1"/>
</dbReference>
<feature type="compositionally biased region" description="Basic and acidic residues" evidence="6">
    <location>
        <begin position="284"/>
        <end position="297"/>
    </location>
</feature>
<protein>
    <recommendedName>
        <fullName evidence="1">non-specific serine/threonine protein kinase</fullName>
        <ecNumber evidence="1">2.7.11.1</ecNumber>
    </recommendedName>
</protein>
<dbReference type="InterPro" id="IPR013098">
    <property type="entry name" value="Ig_I-set"/>
</dbReference>
<evidence type="ECO:0000256" key="1">
    <source>
        <dbReference type="ARBA" id="ARBA00012513"/>
    </source>
</evidence>
<feature type="domain" description="Immunoglobulin" evidence="8">
    <location>
        <begin position="16"/>
        <end position="100"/>
    </location>
</feature>